<dbReference type="EMBL" id="AFHS01000031">
    <property type="protein sequence ID" value="EGK09834.1"/>
    <property type="molecule type" value="Genomic_DNA"/>
</dbReference>
<dbReference type="AlphaFoldDB" id="F5S6K2"/>
<name>F5S6K2_KINKI</name>
<protein>
    <submittedName>
        <fullName evidence="1">Uncharacterized protein</fullName>
    </submittedName>
</protein>
<evidence type="ECO:0000313" key="2">
    <source>
        <dbReference type="Proteomes" id="UP000004207"/>
    </source>
</evidence>
<dbReference type="Proteomes" id="UP000004207">
    <property type="component" value="Unassembled WGS sequence"/>
</dbReference>
<gene>
    <name evidence="1" type="ORF">HMPREF0476_0835</name>
</gene>
<proteinExistence type="predicted"/>
<comment type="caution">
    <text evidence="1">The sequence shown here is derived from an EMBL/GenBank/DDBJ whole genome shotgun (WGS) entry which is preliminary data.</text>
</comment>
<evidence type="ECO:0000313" key="1">
    <source>
        <dbReference type="EMBL" id="EGK09834.1"/>
    </source>
</evidence>
<dbReference type="HOGENOM" id="CLU_3169101_0_0_4"/>
<sequence>MSYDKKQPALYFVQAALSYSRFFATMRPALRVGTSMPTCCCTVRWTV</sequence>
<organism evidence="1 2">
    <name type="scientific">Kingella kingae ATCC 23330</name>
    <dbReference type="NCBI Taxonomy" id="887327"/>
    <lineage>
        <taxon>Bacteria</taxon>
        <taxon>Pseudomonadati</taxon>
        <taxon>Pseudomonadota</taxon>
        <taxon>Betaproteobacteria</taxon>
        <taxon>Neisseriales</taxon>
        <taxon>Neisseriaceae</taxon>
        <taxon>Kingella</taxon>
    </lineage>
</organism>
<reference evidence="1 2" key="1">
    <citation type="submission" date="2011-04" db="EMBL/GenBank/DDBJ databases">
        <authorList>
            <person name="Muzny D."/>
            <person name="Qin X."/>
            <person name="Deng J."/>
            <person name="Jiang H."/>
            <person name="Liu Y."/>
            <person name="Qu J."/>
            <person name="Song X.-Z."/>
            <person name="Zhang L."/>
            <person name="Thornton R."/>
            <person name="Coyle M."/>
            <person name="Francisco L."/>
            <person name="Jackson L."/>
            <person name="Javaid M."/>
            <person name="Korchina V."/>
            <person name="Kovar C."/>
            <person name="Mata R."/>
            <person name="Mathew T."/>
            <person name="Ngo R."/>
            <person name="Nguyen L."/>
            <person name="Nguyen N."/>
            <person name="Okwuonu G."/>
            <person name="Ongeri F."/>
            <person name="Pham C."/>
            <person name="Simmons D."/>
            <person name="Wilczek-Boney K."/>
            <person name="Hale W."/>
            <person name="Jakkamsetti A."/>
            <person name="Pham P."/>
            <person name="Ruth R."/>
            <person name="San Lucas F."/>
            <person name="Warren J."/>
            <person name="Zhang J."/>
            <person name="Zhao Z."/>
            <person name="Zhou C."/>
            <person name="Zhu D."/>
            <person name="Lee S."/>
            <person name="Bess C."/>
            <person name="Blankenburg K."/>
            <person name="Forbes L."/>
            <person name="Fu Q."/>
            <person name="Gubbala S."/>
            <person name="Hirani K."/>
            <person name="Jayaseelan J.C."/>
            <person name="Lara F."/>
            <person name="Munidasa M."/>
            <person name="Palculict T."/>
            <person name="Patil S."/>
            <person name="Pu L.-L."/>
            <person name="Saada N."/>
            <person name="Tang L."/>
            <person name="Weissenberger G."/>
            <person name="Zhu Y."/>
            <person name="Hemphill L."/>
            <person name="Shang Y."/>
            <person name="Youmans B."/>
            <person name="Ayvaz T."/>
            <person name="Ross M."/>
            <person name="Santibanez J."/>
            <person name="Aqrawi P."/>
            <person name="Gross S."/>
            <person name="Joshi V."/>
            <person name="Fowler G."/>
            <person name="Nazareth L."/>
            <person name="Reid J."/>
            <person name="Worley K."/>
            <person name="Petrosino J."/>
            <person name="Highlander S."/>
            <person name="Gibbs R."/>
        </authorList>
    </citation>
    <scope>NUCLEOTIDE SEQUENCE [LARGE SCALE GENOMIC DNA]</scope>
    <source>
        <strain evidence="1 2">ATCC 23330</strain>
    </source>
</reference>
<keyword evidence="2" id="KW-1185">Reference proteome</keyword>
<accession>F5S6K2</accession>